<sequence>MAKAFKKVCDKHKLKYFLYGGSLLGAVRHLGFIPWDDDMDFGMLREDYDKLIELYKQNPKIFGEQFNMRFFGDEINYYLPITRMVDITTTIHLKAIC</sequence>
<reference evidence="2 3" key="1">
    <citation type="submission" date="2018-04" db="EMBL/GenBank/DDBJ databases">
        <title>Novel Campyloabacter and Helicobacter Species and Strains.</title>
        <authorList>
            <person name="Mannion A.J."/>
            <person name="Shen Z."/>
            <person name="Fox J.G."/>
        </authorList>
    </citation>
    <scope>NUCLEOTIDE SEQUENCE [LARGE SCALE GENOMIC DNA]</scope>
    <source>
        <strain evidence="2 3">MIT 17-337</strain>
    </source>
</reference>
<comment type="caution">
    <text evidence="2">The sequence shown here is derived from an EMBL/GenBank/DDBJ whole genome shotgun (WGS) entry which is preliminary data.</text>
</comment>
<dbReference type="InterPro" id="IPR052942">
    <property type="entry name" value="LPS_cholinephosphotransferase"/>
</dbReference>
<dbReference type="InterPro" id="IPR007074">
    <property type="entry name" value="LicD/FKTN/FKRP_NTP_transf"/>
</dbReference>
<protein>
    <recommendedName>
        <fullName evidence="1">LicD/FKTN/FKRP nucleotidyltransferase domain-containing protein</fullName>
    </recommendedName>
</protein>
<organism evidence="2 3">
    <name type="scientific">Helicobacter didelphidarum</name>
    <dbReference type="NCBI Taxonomy" id="2040648"/>
    <lineage>
        <taxon>Bacteria</taxon>
        <taxon>Pseudomonadati</taxon>
        <taxon>Campylobacterota</taxon>
        <taxon>Epsilonproteobacteria</taxon>
        <taxon>Campylobacterales</taxon>
        <taxon>Helicobacteraceae</taxon>
        <taxon>Helicobacter</taxon>
    </lineage>
</organism>
<name>A0A3D8ILT1_9HELI</name>
<dbReference type="EMBL" id="NXLQ01000007">
    <property type="protein sequence ID" value="RDU66083.1"/>
    <property type="molecule type" value="Genomic_DNA"/>
</dbReference>
<dbReference type="GO" id="GO:0009100">
    <property type="term" value="P:glycoprotein metabolic process"/>
    <property type="evidence" value="ECO:0007669"/>
    <property type="project" value="UniProtKB-ARBA"/>
</dbReference>
<keyword evidence="3" id="KW-1185">Reference proteome</keyword>
<accession>A0A3D8ILT1</accession>
<evidence type="ECO:0000313" key="3">
    <source>
        <dbReference type="Proteomes" id="UP000256379"/>
    </source>
</evidence>
<dbReference type="PANTHER" id="PTHR43404">
    <property type="entry name" value="LIPOPOLYSACCHARIDE CHOLINEPHOSPHOTRANSFERASE LICD"/>
    <property type="match status" value="1"/>
</dbReference>
<dbReference type="OrthoDB" id="9786100at2"/>
<dbReference type="RefSeq" id="WP_115542853.1">
    <property type="nucleotide sequence ID" value="NZ_NXLQ01000007.1"/>
</dbReference>
<feature type="domain" description="LicD/FKTN/FKRP nucleotidyltransferase" evidence="1">
    <location>
        <begin position="9"/>
        <end position="93"/>
    </location>
</feature>
<evidence type="ECO:0000259" key="1">
    <source>
        <dbReference type="Pfam" id="PF04991"/>
    </source>
</evidence>
<dbReference type="AlphaFoldDB" id="A0A3D8ILT1"/>
<gene>
    <name evidence="2" type="ORF">CQA53_04580</name>
</gene>
<proteinExistence type="predicted"/>
<dbReference type="PANTHER" id="PTHR43404:SF2">
    <property type="entry name" value="LIPOPOLYSACCHARIDE CHOLINEPHOSPHOTRANSFERASE LICD"/>
    <property type="match status" value="1"/>
</dbReference>
<dbReference type="Proteomes" id="UP000256379">
    <property type="component" value="Unassembled WGS sequence"/>
</dbReference>
<evidence type="ECO:0000313" key="2">
    <source>
        <dbReference type="EMBL" id="RDU66083.1"/>
    </source>
</evidence>
<dbReference type="Pfam" id="PF04991">
    <property type="entry name" value="LicD"/>
    <property type="match status" value="1"/>
</dbReference>